<proteinExistence type="predicted"/>
<accession>A0A9P4J2K4</accession>
<keyword evidence="3" id="KW-1185">Reference proteome</keyword>
<protein>
    <recommendedName>
        <fullName evidence="4">Antifungal protein</fullName>
    </recommendedName>
</protein>
<organism evidence="2 3">
    <name type="scientific">Myriangium duriaei CBS 260.36</name>
    <dbReference type="NCBI Taxonomy" id="1168546"/>
    <lineage>
        <taxon>Eukaryota</taxon>
        <taxon>Fungi</taxon>
        <taxon>Dikarya</taxon>
        <taxon>Ascomycota</taxon>
        <taxon>Pezizomycotina</taxon>
        <taxon>Dothideomycetes</taxon>
        <taxon>Dothideomycetidae</taxon>
        <taxon>Myriangiales</taxon>
        <taxon>Myriangiaceae</taxon>
        <taxon>Myriangium</taxon>
    </lineage>
</organism>
<dbReference type="Proteomes" id="UP000799439">
    <property type="component" value="Unassembled WGS sequence"/>
</dbReference>
<feature type="chain" id="PRO_5040160084" description="Antifungal protein" evidence="1">
    <location>
        <begin position="24"/>
        <end position="74"/>
    </location>
</feature>
<evidence type="ECO:0008006" key="4">
    <source>
        <dbReference type="Google" id="ProtNLM"/>
    </source>
</evidence>
<name>A0A9P4J2K4_9PEZI</name>
<reference evidence="2" key="1">
    <citation type="journal article" date="2020" name="Stud. Mycol.">
        <title>101 Dothideomycetes genomes: a test case for predicting lifestyles and emergence of pathogens.</title>
        <authorList>
            <person name="Haridas S."/>
            <person name="Albert R."/>
            <person name="Binder M."/>
            <person name="Bloem J."/>
            <person name="Labutti K."/>
            <person name="Salamov A."/>
            <person name="Andreopoulos B."/>
            <person name="Baker S."/>
            <person name="Barry K."/>
            <person name="Bills G."/>
            <person name="Bluhm B."/>
            <person name="Cannon C."/>
            <person name="Castanera R."/>
            <person name="Culley D."/>
            <person name="Daum C."/>
            <person name="Ezra D."/>
            <person name="Gonzalez J."/>
            <person name="Henrissat B."/>
            <person name="Kuo A."/>
            <person name="Liang C."/>
            <person name="Lipzen A."/>
            <person name="Lutzoni F."/>
            <person name="Magnuson J."/>
            <person name="Mondo S."/>
            <person name="Nolan M."/>
            <person name="Ohm R."/>
            <person name="Pangilinan J."/>
            <person name="Park H.-J."/>
            <person name="Ramirez L."/>
            <person name="Alfaro M."/>
            <person name="Sun H."/>
            <person name="Tritt A."/>
            <person name="Yoshinaga Y."/>
            <person name="Zwiers L.-H."/>
            <person name="Turgeon B."/>
            <person name="Goodwin S."/>
            <person name="Spatafora J."/>
            <person name="Crous P."/>
            <person name="Grigoriev I."/>
        </authorList>
    </citation>
    <scope>NUCLEOTIDE SEQUENCE</scope>
    <source>
        <strain evidence="2">CBS 260.36</strain>
    </source>
</reference>
<feature type="signal peptide" evidence="1">
    <location>
        <begin position="1"/>
        <end position="23"/>
    </location>
</feature>
<comment type="caution">
    <text evidence="2">The sequence shown here is derived from an EMBL/GenBank/DDBJ whole genome shotgun (WGS) entry which is preliminary data.</text>
</comment>
<evidence type="ECO:0000256" key="1">
    <source>
        <dbReference type="SAM" id="SignalP"/>
    </source>
</evidence>
<gene>
    <name evidence="2" type="ORF">K461DRAFT_292665</name>
</gene>
<evidence type="ECO:0000313" key="2">
    <source>
        <dbReference type="EMBL" id="KAF2153976.1"/>
    </source>
</evidence>
<keyword evidence="1" id="KW-0732">Signal</keyword>
<dbReference type="AlphaFoldDB" id="A0A9P4J2K4"/>
<evidence type="ECO:0000313" key="3">
    <source>
        <dbReference type="Proteomes" id="UP000799439"/>
    </source>
</evidence>
<sequence length="74" mass="7796">MLFKASLLYIAAIVFAGQTLAAAAPQADSTDVAKGPVEACHGKHAGDHCEWKPSGGHLHKGKCHKDGNELKCKE</sequence>
<dbReference type="EMBL" id="ML996084">
    <property type="protein sequence ID" value="KAF2153976.1"/>
    <property type="molecule type" value="Genomic_DNA"/>
</dbReference>